<comment type="caution">
    <text evidence="1">The sequence shown here is derived from an EMBL/GenBank/DDBJ whole genome shotgun (WGS) entry which is preliminary data.</text>
</comment>
<gene>
    <name evidence="1" type="ORF">LCGC14_2574670</name>
</gene>
<organism evidence="1">
    <name type="scientific">marine sediment metagenome</name>
    <dbReference type="NCBI Taxonomy" id="412755"/>
    <lineage>
        <taxon>unclassified sequences</taxon>
        <taxon>metagenomes</taxon>
        <taxon>ecological metagenomes</taxon>
    </lineage>
</organism>
<dbReference type="EMBL" id="LAZR01042834">
    <property type="protein sequence ID" value="KKL08556.1"/>
    <property type="molecule type" value="Genomic_DNA"/>
</dbReference>
<reference evidence="1" key="1">
    <citation type="journal article" date="2015" name="Nature">
        <title>Complex archaea that bridge the gap between prokaryotes and eukaryotes.</title>
        <authorList>
            <person name="Spang A."/>
            <person name="Saw J.H."/>
            <person name="Jorgensen S.L."/>
            <person name="Zaremba-Niedzwiedzka K."/>
            <person name="Martijn J."/>
            <person name="Lind A.E."/>
            <person name="van Eijk R."/>
            <person name="Schleper C."/>
            <person name="Guy L."/>
            <person name="Ettema T.J."/>
        </authorList>
    </citation>
    <scope>NUCLEOTIDE SEQUENCE</scope>
</reference>
<protein>
    <submittedName>
        <fullName evidence="1">Uncharacterized protein</fullName>
    </submittedName>
</protein>
<name>A0A0F9CSE8_9ZZZZ</name>
<dbReference type="AlphaFoldDB" id="A0A0F9CSE8"/>
<sequence>SLTKGSAETQVIAHPGGDNEFKGIAVGHSIRQSDLETYGVPGDDRDDAIADLIESAGGLLSPGKMIKVFIGSGKQTKIRSMFHGKTTQATVESGNPVYYKETGSTIGSTLSADGNLFCDPACTDDATIIGRTAEPIILPDATTNDVNVEGEWWY</sequence>
<accession>A0A0F9CSE8</accession>
<feature type="non-terminal residue" evidence="1">
    <location>
        <position position="1"/>
    </location>
</feature>
<evidence type="ECO:0000313" key="1">
    <source>
        <dbReference type="EMBL" id="KKL08556.1"/>
    </source>
</evidence>
<proteinExistence type="predicted"/>